<dbReference type="AlphaFoldDB" id="A0A4Z0RJY6"/>
<dbReference type="EMBL" id="JAAOCX010000012">
    <property type="protein sequence ID" value="MBJ7633214.1"/>
    <property type="molecule type" value="Genomic_DNA"/>
</dbReference>
<keyword evidence="4" id="KW-1185">Reference proteome</keyword>
<keyword evidence="1" id="KW-0812">Transmembrane</keyword>
<reference evidence="3" key="1">
    <citation type="submission" date="2020-02" db="EMBL/GenBank/DDBJ databases">
        <authorList>
            <person name="Fontana A."/>
            <person name="Patrone V."/>
            <person name="Morelli L."/>
        </authorList>
    </citation>
    <scope>NUCLEOTIDE SEQUENCE</scope>
    <source>
        <strain evidence="2">CCUG 30943</strain>
        <strain evidence="3">CCUG 43002</strain>
    </source>
</reference>
<evidence type="ECO:0000313" key="2">
    <source>
        <dbReference type="EMBL" id="MBJ7633214.1"/>
    </source>
</evidence>
<dbReference type="Pfam" id="PF16069">
    <property type="entry name" value="DUF4811"/>
    <property type="match status" value="1"/>
</dbReference>
<sequence>MIIPILAVVAILTYLAWIRIEPLAWRVPLGLISGTVFVALVMLLLVNFDRHYGMEKVTKTETHQIYSAVGDKLPIGVLVTKELGTKADNYVLVYADKKDAKATPHFVPDTKHMVQAVKKSATYREANVAQATVTTTTTRWEWRNKVFEFLLGFGGEGGTVAKQSSVVTMPKSSWLAVTDKQAKQLTKLQGAQDTAQQQALQQVVAEQVMAYREVNPMATPAELAKVEQKVTTETTVAAIKKMLAEN</sequence>
<evidence type="ECO:0000313" key="4">
    <source>
        <dbReference type="Proteomes" id="UP000728106"/>
    </source>
</evidence>
<name>A0A4Z0RJY6_WEICO</name>
<evidence type="ECO:0000313" key="3">
    <source>
        <dbReference type="EMBL" id="MBJ7639499.1"/>
    </source>
</evidence>
<organism evidence="3 4">
    <name type="scientific">Weissella confusa</name>
    <name type="common">Lactobacillus confusus</name>
    <dbReference type="NCBI Taxonomy" id="1583"/>
    <lineage>
        <taxon>Bacteria</taxon>
        <taxon>Bacillati</taxon>
        <taxon>Bacillota</taxon>
        <taxon>Bacilli</taxon>
        <taxon>Lactobacillales</taxon>
        <taxon>Lactobacillaceae</taxon>
        <taxon>Weissella</taxon>
    </lineage>
</organism>
<comment type="caution">
    <text evidence="3">The sequence shown here is derived from an EMBL/GenBank/DDBJ whole genome shotgun (WGS) entry which is preliminary data.</text>
</comment>
<proteinExistence type="predicted"/>
<dbReference type="Proteomes" id="UP000728106">
    <property type="component" value="Unassembled WGS sequence"/>
</dbReference>
<accession>A0A4Z0RJY6</accession>
<dbReference type="EMBL" id="JAAOCP010000011">
    <property type="protein sequence ID" value="MBJ7639499.1"/>
    <property type="molecule type" value="Genomic_DNA"/>
</dbReference>
<dbReference type="InterPro" id="IPR032083">
    <property type="entry name" value="DUF4811"/>
</dbReference>
<feature type="transmembrane region" description="Helical" evidence="1">
    <location>
        <begin position="28"/>
        <end position="46"/>
    </location>
</feature>
<dbReference type="Proteomes" id="UP000808038">
    <property type="component" value="Unassembled WGS sequence"/>
</dbReference>
<keyword evidence="1" id="KW-0472">Membrane</keyword>
<gene>
    <name evidence="3" type="ORF">HAU20_08905</name>
    <name evidence="2" type="ORF">HAU43_08995</name>
</gene>
<reference evidence="3 4" key="2">
    <citation type="journal article" date="2021" name="Int. J. Food Microbiol.">
        <title>Safety demonstration of a microbial species for use in the food chain: Weissella confusa.</title>
        <authorList>
            <person name="Bourdichon F."/>
            <person name="Patrone V."/>
            <person name="Fontana A."/>
            <person name="Milani G."/>
            <person name="Morelli L."/>
        </authorList>
    </citation>
    <scope>NUCLEOTIDE SEQUENCE [LARGE SCALE GENOMIC DNA]</scope>
    <source>
        <strain evidence="2">CCUG 30943</strain>
        <strain evidence="3 4">CCUG 43002</strain>
    </source>
</reference>
<protein>
    <submittedName>
        <fullName evidence="3">DUF4811 domain-containing protein</fullName>
    </submittedName>
</protein>
<keyword evidence="1" id="KW-1133">Transmembrane helix</keyword>
<evidence type="ECO:0000256" key="1">
    <source>
        <dbReference type="SAM" id="Phobius"/>
    </source>
</evidence>
<dbReference type="RefSeq" id="WP_003609676.1">
    <property type="nucleotide sequence ID" value="NZ_ALXH01000144.1"/>
</dbReference>